<dbReference type="SUPFAM" id="SSF82866">
    <property type="entry name" value="Multidrug efflux transporter AcrB transmembrane domain"/>
    <property type="match status" value="2"/>
</dbReference>
<keyword evidence="7" id="KW-0445">Lipid transport</keyword>
<evidence type="ECO:0000256" key="4">
    <source>
        <dbReference type="ARBA" id="ARBA00022692"/>
    </source>
</evidence>
<feature type="transmembrane region" description="Helical" evidence="12">
    <location>
        <begin position="308"/>
        <end position="329"/>
    </location>
</feature>
<protein>
    <submittedName>
        <fullName evidence="15">BZ3500_MvSof-1268-A1-R1_Chr1-3g02473 protein</fullName>
    </submittedName>
</protein>
<dbReference type="Pfam" id="PF16414">
    <property type="entry name" value="NPC1_N"/>
    <property type="match status" value="1"/>
</dbReference>
<feature type="transmembrane region" description="Helical" evidence="12">
    <location>
        <begin position="854"/>
        <end position="879"/>
    </location>
</feature>
<feature type="chain" id="PRO_5030060322" evidence="13">
    <location>
        <begin position="24"/>
        <end position="1537"/>
    </location>
</feature>
<comment type="similarity">
    <text evidence="2">Belongs to the patched family.</text>
</comment>
<keyword evidence="4 12" id="KW-0812">Transmembrane</keyword>
<dbReference type="InterPro" id="IPR053958">
    <property type="entry name" value="HMGCR/SNAP/NPC1-like_SSD"/>
</dbReference>
<sequence length="1537" mass="167379">MVPPLLPLQALSFLSLLVPTTYAFEHDPANPKPSSRSSLTLTSTVVKREAGRCAMRSSCGKKGVFGGSLPCPFDGQAQETSDPTYLAALAQVCGEAFPKKTCCDLAQLQTLQSSLAQAEPLLATCPACRNNFRHFYCSFTCSPDQSLFVKVTETQKIKSPDGEEKDAVKSVDFDVAERFGKGFYDSCKDVKFGATNGYAMEFLGGGAKDYLAFLRYMGQERALGSPFQINFPDHSSNPSLLLDNSPIQSLDNSTAIPFNDSPLSCSSSDINARCACPDCPSTCAVLPPLQSPAERYAHRCRVGKMSCFAFSLTILYAVGLVSFFVLVALKDVLWSRQSYLKSITTNDDDELDQGAWTRLRNRFSFTEWTSRPDTNDYDRVPMEDPLTGDYEESPRVLGGVSPLPGSTSSTGQSSSGKNSLVGATSTQNAAERETGRGRPPSGGTTSSNPSTSSSYPRNRLSVGASLLDPNSDSTNPFLQPRTYRLNTLLSQHFYRLGLFCAKSPYLTLSIGLILCGLINIGWDKFEVETDPVRLWVPHGSATERQKELFEHEFGPFYRTEQIFISRAPTNLAVEEAQLMKWRAVDEPVLNWEVLQWWAGVEKEIRGLESERDGATLADVCFSPATEPERPVDASLCVTQSFMGYLADSLQGVSEETWADTLNQCATTPAACLPASGQPINPKLVYGKIPDGEASAIVRADQARALVVTYVVRNSLDKDVIAKAQSWEAKLLTYLHGLARPDGEAARLGLELAFSTESSLEEELNASANTDVPIVVLSYVFMFLYVAINLGSSGAGILKVVGRTLLFLVASFVQFIRRAVSSDRRRTEALELSVSGSTLGLGDYIRRQVLVDSKFLLGLWGIIIVLLSVSTSVALCSALGVKVTLVIAEVIPFLVLAIGVDNVFILSHELDQQNQRSYAAASRHGPFFGGDSLGRGENDDLGIDDDPEGLPSAEERVARAVGRMGPSILLSASCETVAFALGALVGMPAVRNFAIYSAVAVLVNAVLQMTVFVSAMAIDLRRVESNRIDCFPCVKLAPASSFDLGSTVSEGFLAHFIRTVYAPILLFKPVKYIVVSLFGGLFVLSWIGARHVTLGLDQRLALPGSSYLVDYFNAVDSFLDVGPPVYFVAQNLNFSSLDTVKSICGRFSTCQELSFANILEAERKRPDSSFVAEPPAVWIDDFFQWLNPLLEDCCRVKISDPNVFCGPNDSEFQCRPCFEDREPGWNITLDGLPEGDEFMRLLEHWLESPTDESCPLGGKAAYSSALKIQDHSVKTSHFRTYHTPLKTQDDFINAYASAQRISTELSKKTGGKVFPYSVFYVFFASYAHLWSTARVVLSISLLAVFLITALLLGSVRTASVVLLTVFLSCFNVLGLMGAWHISLNPISLVNLVISLGIAVEFCSHIARAFMGANGGGLPYHHAQGEKDRDDRAIAALVDVGASVVEGITLTKFIGLSVLASTKSQLVRTYFAKMWCALILVGAVNGLVFLPVALSFWGGQGYALTTEDGDGSWIASTVGSRYEHDGHRPYADGQYPFLI</sequence>
<feature type="transmembrane region" description="Helical" evidence="12">
    <location>
        <begin position="1386"/>
        <end position="1405"/>
    </location>
</feature>
<feature type="transmembrane region" description="Helical" evidence="12">
    <location>
        <begin position="885"/>
        <end position="905"/>
    </location>
</feature>
<dbReference type="Gene3D" id="1.20.1640.10">
    <property type="entry name" value="Multidrug efflux transporter AcrB transmembrane domain"/>
    <property type="match status" value="2"/>
</dbReference>
<keyword evidence="9" id="KW-1015">Disulfide bond</keyword>
<evidence type="ECO:0000256" key="8">
    <source>
        <dbReference type="ARBA" id="ARBA00023136"/>
    </source>
</evidence>
<keyword evidence="5 13" id="KW-0732">Signal</keyword>
<dbReference type="InterPro" id="IPR032190">
    <property type="entry name" value="NPC1_N"/>
</dbReference>
<evidence type="ECO:0000256" key="13">
    <source>
        <dbReference type="SAM" id="SignalP"/>
    </source>
</evidence>
<dbReference type="InterPro" id="IPR000731">
    <property type="entry name" value="SSD"/>
</dbReference>
<feature type="compositionally biased region" description="Low complexity" evidence="11">
    <location>
        <begin position="437"/>
        <end position="459"/>
    </location>
</feature>
<dbReference type="PANTHER" id="PTHR45727:SF2">
    <property type="entry name" value="NPC INTRACELLULAR CHOLESTEROL TRANSPORTER 1"/>
    <property type="match status" value="1"/>
</dbReference>
<evidence type="ECO:0000256" key="10">
    <source>
        <dbReference type="ARBA" id="ARBA00023180"/>
    </source>
</evidence>
<feature type="transmembrane region" description="Helical" evidence="12">
    <location>
        <begin position="771"/>
        <end position="789"/>
    </location>
</feature>
<keyword evidence="3" id="KW-0813">Transport</keyword>
<feature type="transmembrane region" description="Helical" evidence="12">
    <location>
        <begin position="1473"/>
        <end position="1495"/>
    </location>
</feature>
<feature type="transmembrane region" description="Helical" evidence="12">
    <location>
        <begin position="795"/>
        <end position="815"/>
    </location>
</feature>
<dbReference type="PROSITE" id="PS50156">
    <property type="entry name" value="SSD"/>
    <property type="match status" value="1"/>
</dbReference>
<dbReference type="FunFam" id="1.20.1640.10:FF:000029">
    <property type="entry name" value="Putative Patched sphingolipid transporter"/>
    <property type="match status" value="1"/>
</dbReference>
<dbReference type="GO" id="GO:0032934">
    <property type="term" value="F:sterol binding"/>
    <property type="evidence" value="ECO:0007669"/>
    <property type="project" value="TreeGrafter"/>
</dbReference>
<dbReference type="Pfam" id="PF12349">
    <property type="entry name" value="Sterol-sensing"/>
    <property type="match status" value="2"/>
</dbReference>
<evidence type="ECO:0000313" key="16">
    <source>
        <dbReference type="Proteomes" id="UP000249723"/>
    </source>
</evidence>
<dbReference type="InterPro" id="IPR053956">
    <property type="entry name" value="NPC1_MLD"/>
</dbReference>
<dbReference type="STRING" id="289078.A0A2X0MA81"/>
<evidence type="ECO:0000256" key="3">
    <source>
        <dbReference type="ARBA" id="ARBA00022448"/>
    </source>
</evidence>
<dbReference type="EMBL" id="FMWP01000014">
    <property type="protein sequence ID" value="SCZ91010.1"/>
    <property type="molecule type" value="Genomic_DNA"/>
</dbReference>
<dbReference type="OrthoDB" id="6510177at2759"/>
<evidence type="ECO:0000259" key="14">
    <source>
        <dbReference type="PROSITE" id="PS50156"/>
    </source>
</evidence>
<dbReference type="PANTHER" id="PTHR45727">
    <property type="entry name" value="NPC INTRACELLULAR CHOLESTEROL TRANSPORTER 1"/>
    <property type="match status" value="1"/>
</dbReference>
<feature type="compositionally biased region" description="Polar residues" evidence="11">
    <location>
        <begin position="417"/>
        <end position="429"/>
    </location>
</feature>
<proteinExistence type="inferred from homology"/>
<dbReference type="GO" id="GO:0016020">
    <property type="term" value="C:membrane"/>
    <property type="evidence" value="ECO:0007669"/>
    <property type="project" value="UniProtKB-SubCell"/>
</dbReference>
<dbReference type="Pfam" id="PF22314">
    <property type="entry name" value="NPC1_MLD"/>
    <property type="match status" value="1"/>
</dbReference>
<feature type="transmembrane region" description="Helical" evidence="12">
    <location>
        <begin position="992"/>
        <end position="1017"/>
    </location>
</feature>
<feature type="region of interest" description="Disordered" evidence="11">
    <location>
        <begin position="370"/>
        <end position="478"/>
    </location>
</feature>
<evidence type="ECO:0000256" key="1">
    <source>
        <dbReference type="ARBA" id="ARBA00004141"/>
    </source>
</evidence>
<feature type="compositionally biased region" description="Polar residues" evidence="11">
    <location>
        <begin position="468"/>
        <end position="477"/>
    </location>
</feature>
<evidence type="ECO:0000256" key="5">
    <source>
        <dbReference type="ARBA" id="ARBA00022729"/>
    </source>
</evidence>
<organism evidence="15 16">
    <name type="scientific">Microbotryum saponariae</name>
    <dbReference type="NCBI Taxonomy" id="289078"/>
    <lineage>
        <taxon>Eukaryota</taxon>
        <taxon>Fungi</taxon>
        <taxon>Dikarya</taxon>
        <taxon>Basidiomycota</taxon>
        <taxon>Pucciniomycotina</taxon>
        <taxon>Microbotryomycetes</taxon>
        <taxon>Microbotryales</taxon>
        <taxon>Microbotryaceae</taxon>
        <taxon>Microbotryum</taxon>
    </lineage>
</organism>
<feature type="compositionally biased region" description="Low complexity" evidence="11">
    <location>
        <begin position="397"/>
        <end position="416"/>
    </location>
</feature>
<keyword evidence="8 12" id="KW-0472">Membrane</keyword>
<keyword evidence="16" id="KW-1185">Reference proteome</keyword>
<keyword evidence="10" id="KW-0325">Glycoprotein</keyword>
<name>A0A2X0MA81_9BASI</name>
<feature type="domain" description="SSD" evidence="14">
    <location>
        <begin position="845"/>
        <end position="1017"/>
    </location>
</feature>
<evidence type="ECO:0000256" key="6">
    <source>
        <dbReference type="ARBA" id="ARBA00022989"/>
    </source>
</evidence>
<feature type="compositionally biased region" description="Basic and acidic residues" evidence="11">
    <location>
        <begin position="373"/>
        <end position="382"/>
    </location>
</feature>
<feature type="transmembrane region" description="Helical" evidence="12">
    <location>
        <begin position="967"/>
        <end position="986"/>
    </location>
</feature>
<evidence type="ECO:0000256" key="9">
    <source>
        <dbReference type="ARBA" id="ARBA00023157"/>
    </source>
</evidence>
<evidence type="ECO:0000256" key="12">
    <source>
        <dbReference type="SAM" id="Phobius"/>
    </source>
</evidence>
<dbReference type="GO" id="GO:0015918">
    <property type="term" value="P:sterol transport"/>
    <property type="evidence" value="ECO:0007669"/>
    <property type="project" value="TreeGrafter"/>
</dbReference>
<comment type="subcellular location">
    <subcellularLocation>
        <location evidence="1">Membrane</location>
        <topology evidence="1">Multi-pass membrane protein</topology>
    </subcellularLocation>
</comment>
<feature type="transmembrane region" description="Helical" evidence="12">
    <location>
        <begin position="1334"/>
        <end position="1352"/>
    </location>
</feature>
<feature type="signal peptide" evidence="13">
    <location>
        <begin position="1"/>
        <end position="23"/>
    </location>
</feature>
<keyword evidence="6 12" id="KW-1133">Transmembrane helix</keyword>
<reference evidence="16" key="1">
    <citation type="submission" date="2016-10" db="EMBL/GenBank/DDBJ databases">
        <authorList>
            <person name="Jeantristanb JTB J.-T."/>
            <person name="Ricardo R."/>
        </authorList>
    </citation>
    <scope>NUCLEOTIDE SEQUENCE [LARGE SCALE GENOMIC DNA]</scope>
</reference>
<dbReference type="Proteomes" id="UP000249723">
    <property type="component" value="Unassembled WGS sequence"/>
</dbReference>
<feature type="transmembrane region" description="Helical" evidence="12">
    <location>
        <begin position="1359"/>
        <end position="1380"/>
    </location>
</feature>
<gene>
    <name evidence="15" type="ORF">BZ3500_MVSOF-1268-A1-R1_CHR1-3G02473</name>
</gene>
<evidence type="ECO:0000313" key="15">
    <source>
        <dbReference type="EMBL" id="SCZ91010.1"/>
    </source>
</evidence>
<evidence type="ECO:0000256" key="11">
    <source>
        <dbReference type="SAM" id="MobiDB-lite"/>
    </source>
</evidence>
<evidence type="ECO:0000256" key="7">
    <source>
        <dbReference type="ARBA" id="ARBA00023055"/>
    </source>
</evidence>
<accession>A0A2X0MA81</accession>
<evidence type="ECO:0000256" key="2">
    <source>
        <dbReference type="ARBA" id="ARBA00005585"/>
    </source>
</evidence>